<evidence type="ECO:0000256" key="1">
    <source>
        <dbReference type="SAM" id="SignalP"/>
    </source>
</evidence>
<dbReference type="AlphaFoldDB" id="A0A4V1AVU5"/>
<organism evidence="2 3">
    <name type="scientific">Nitrosococcus wardiae</name>
    <dbReference type="NCBI Taxonomy" id="1814290"/>
    <lineage>
        <taxon>Bacteria</taxon>
        <taxon>Pseudomonadati</taxon>
        <taxon>Pseudomonadota</taxon>
        <taxon>Gammaproteobacteria</taxon>
        <taxon>Chromatiales</taxon>
        <taxon>Chromatiaceae</taxon>
        <taxon>Nitrosococcus</taxon>
    </lineage>
</organism>
<dbReference type="OrthoDB" id="5765808at2"/>
<dbReference type="RefSeq" id="WP_134357544.1">
    <property type="nucleotide sequence ID" value="NZ_CP038033.1"/>
</dbReference>
<gene>
    <name evidence="2" type="ORF">E3U44_07410</name>
</gene>
<protein>
    <recommendedName>
        <fullName evidence="4">Lipoprotein</fullName>
    </recommendedName>
</protein>
<dbReference type="KEGG" id="nwr:E3U44_07410"/>
<feature type="chain" id="PRO_5020666702" description="Lipoprotein" evidence="1">
    <location>
        <begin position="24"/>
        <end position="234"/>
    </location>
</feature>
<proteinExistence type="predicted"/>
<evidence type="ECO:0000313" key="3">
    <source>
        <dbReference type="Proteomes" id="UP000294325"/>
    </source>
</evidence>
<evidence type="ECO:0008006" key="4">
    <source>
        <dbReference type="Google" id="ProtNLM"/>
    </source>
</evidence>
<keyword evidence="1" id="KW-0732">Signal</keyword>
<sequence length="234" mass="25764">MKQLNWILSLGMGLLAAGCTPMADLTPAPAANEVARLQEAAIDRVNGVRLIAQANEWPGPQPIREEVTPVRVVIDNLSGMPLRLRYSDFALVATDGMRYTALPPYRIEGSVLEPVLAGGYTPVADPDFVYDGFTVAPLYGPVYPTLGAYPGTFAYDPFYYDTYGTYWATLPLPTAAMRAWALPEGVLDAGGHLEGFLYFERVPEEQRRVTFRADLVDAQDNRAFGEVRIPFVVE</sequence>
<dbReference type="EMBL" id="CP038033">
    <property type="protein sequence ID" value="QBQ54355.1"/>
    <property type="molecule type" value="Genomic_DNA"/>
</dbReference>
<accession>A0A4V1AVU5</accession>
<dbReference type="Proteomes" id="UP000294325">
    <property type="component" value="Chromosome"/>
</dbReference>
<dbReference type="PROSITE" id="PS51257">
    <property type="entry name" value="PROKAR_LIPOPROTEIN"/>
    <property type="match status" value="1"/>
</dbReference>
<name>A0A4V1AVU5_9GAMM</name>
<reference evidence="2 3" key="1">
    <citation type="submission" date="2019-03" db="EMBL/GenBank/DDBJ databases">
        <title>The genome sequence of Nitrosococcus wardiae strain D1FHST reveals the archetypal metabolic capacity of ammonia-oxidizing Gammaproteobacteria.</title>
        <authorList>
            <person name="Wang L."/>
            <person name="Lim C.K."/>
            <person name="Hanson T.E."/>
            <person name="Dang H."/>
            <person name="Klotz M.G."/>
        </authorList>
    </citation>
    <scope>NUCLEOTIDE SEQUENCE [LARGE SCALE GENOMIC DNA]</scope>
    <source>
        <strain evidence="2 3">D1FHS</strain>
    </source>
</reference>
<feature type="signal peptide" evidence="1">
    <location>
        <begin position="1"/>
        <end position="23"/>
    </location>
</feature>
<keyword evidence="3" id="KW-1185">Reference proteome</keyword>
<evidence type="ECO:0000313" key="2">
    <source>
        <dbReference type="EMBL" id="QBQ54355.1"/>
    </source>
</evidence>